<dbReference type="EMBL" id="NOJY02000031">
    <property type="protein sequence ID" value="RDY26244.1"/>
    <property type="molecule type" value="Genomic_DNA"/>
</dbReference>
<gene>
    <name evidence="1" type="ORF">CHL78_014190</name>
</gene>
<name>A0A371J0M3_9FIRM</name>
<dbReference type="OrthoDB" id="394423at2"/>
<evidence type="ECO:0000313" key="2">
    <source>
        <dbReference type="Proteomes" id="UP000215694"/>
    </source>
</evidence>
<keyword evidence="2" id="KW-1185">Reference proteome</keyword>
<reference evidence="1 2" key="1">
    <citation type="journal article" date="2017" name="Genome Announc.">
        <title>Draft Genome Sequence of Romboutsia weinsteinii sp. nov. Strain CCRI-19649(T) Isolated from Surface Water.</title>
        <authorList>
            <person name="Maheux A.F."/>
            <person name="Boudreau D.K."/>
            <person name="Berube E."/>
            <person name="Boissinot M."/>
            <person name="Cantin P."/>
            <person name="Raymond F."/>
            <person name="Corbeil J."/>
            <person name="Omar R.F."/>
            <person name="Bergeron M.G."/>
        </authorList>
    </citation>
    <scope>NUCLEOTIDE SEQUENCE [LARGE SCALE GENOMIC DNA]</scope>
    <source>
        <strain evidence="1 2">CCRI-19649</strain>
    </source>
</reference>
<protein>
    <submittedName>
        <fullName evidence="1">Uncharacterized protein</fullName>
    </submittedName>
</protein>
<dbReference type="Proteomes" id="UP000215694">
    <property type="component" value="Unassembled WGS sequence"/>
</dbReference>
<dbReference type="RefSeq" id="WP_094367147.1">
    <property type="nucleotide sequence ID" value="NZ_NOJY02000031.1"/>
</dbReference>
<dbReference type="SUPFAM" id="SSF56672">
    <property type="entry name" value="DNA/RNA polymerases"/>
    <property type="match status" value="1"/>
</dbReference>
<evidence type="ECO:0000313" key="1">
    <source>
        <dbReference type="EMBL" id="RDY26244.1"/>
    </source>
</evidence>
<dbReference type="InterPro" id="IPR023211">
    <property type="entry name" value="DNA_pol_palm_dom_sf"/>
</dbReference>
<accession>A0A371J0M3</accession>
<dbReference type="Gene3D" id="3.90.1600.10">
    <property type="entry name" value="Palm domain of DNA polymerase"/>
    <property type="match status" value="1"/>
</dbReference>
<organism evidence="1 2">
    <name type="scientific">Romboutsia weinsteinii</name>
    <dbReference type="NCBI Taxonomy" id="2020949"/>
    <lineage>
        <taxon>Bacteria</taxon>
        <taxon>Bacillati</taxon>
        <taxon>Bacillota</taxon>
        <taxon>Clostridia</taxon>
        <taxon>Peptostreptococcales</taxon>
        <taxon>Peptostreptococcaceae</taxon>
        <taxon>Romboutsia</taxon>
    </lineage>
</organism>
<sequence length="573" mass="67509">MLFYDFEVFKHDWLVVIKDTDTKTTTTIVNNSDKLKKYYEDHKEEIWAGYNSRGYDQYILKAILCDFNPKEVNDFIIVKRKGGWRYSKIFSQIKLYNYDVMVNRFISLKKLEGFMGNDIRETTVSFDIDRKLTDKELEEVVFYCEHDVGQTMKVFLNQIEEFNAHIELIKNFNLPLRCINKTKSQLSAIILEATEIKHEDEFEYEIVDTIKLSKYKHIIDWYKDPLNKDYNKRINIKVANINHTFAWGGLHGARNTYVDEGIFVNSDICSFYPSLMLEYNFQSRNIRDKNKYKEVYDTRMKLKNEGKKKEQQIFKIVLNSTYGAMKDKLSLLFDPRQANNVCVNGQLMLLDLIEKLEDDFELIQSNTDGVIFKLNSKDDLYLYKQICDEWCRRTRMTLDHDIIKKIVQKDVNNYLLVMENGDIKSKGAYVKELNQLDNDLPIVNKALKDYFIENVPVEYTINNCSNLKEFQKIVKISGKYKYGLHGDKKLSERVIRVFASRSKLDMGVYKVKASNAEIGKKPELLNRVEKIGNTSKRCFIENGDINNVNTPLKLDRKYYIEVANKRIRDFIGL</sequence>
<dbReference type="InterPro" id="IPR043502">
    <property type="entry name" value="DNA/RNA_pol_sf"/>
</dbReference>
<dbReference type="AlphaFoldDB" id="A0A371J0M3"/>
<comment type="caution">
    <text evidence="1">The sequence shown here is derived from an EMBL/GenBank/DDBJ whole genome shotgun (WGS) entry which is preliminary data.</text>
</comment>
<proteinExistence type="predicted"/>